<name>A0A2S1PMD5_EDWTA</name>
<protein>
    <submittedName>
        <fullName evidence="1">Uncharacterized protein</fullName>
    </submittedName>
</protein>
<keyword evidence="1" id="KW-0614">Plasmid</keyword>
<dbReference type="AlphaFoldDB" id="A0A2S1PMD5"/>
<dbReference type="EMBL" id="MG228254">
    <property type="protein sequence ID" value="AWH59637.1"/>
    <property type="molecule type" value="Genomic_DNA"/>
</dbReference>
<organism evidence="1">
    <name type="scientific">Edwardsiella tarda</name>
    <dbReference type="NCBI Taxonomy" id="636"/>
    <lineage>
        <taxon>Bacteria</taxon>
        <taxon>Pseudomonadati</taxon>
        <taxon>Pseudomonadota</taxon>
        <taxon>Gammaproteobacteria</taxon>
        <taxon>Enterobacterales</taxon>
        <taxon>Hafniaceae</taxon>
        <taxon>Edwardsiella</taxon>
    </lineage>
</organism>
<sequence length="230" mass="26008">MSISSIVKLRTTSERDAAVALEKAVKGVGSSSLETLQDVKLGVERASWYSSCFFDKYEDVCSELKTEDTRFIKSVFEIYKRRDIIADMMQMYVNEELKHIDNSKIQSLDIKLAEILAGYASGRLTKTAIANSLSILIVNSFGFRSDVLLQLNRYSLAIVTAASFYGKVQIAAQKADRLKSLSHNLYYILYQNNMEMLYFLVSDKIDKALINSAGLRGEDRFVSIMKWLTS</sequence>
<proteinExistence type="predicted"/>
<accession>A0A2S1PMD5</accession>
<reference evidence="1" key="1">
    <citation type="journal article" date="2017" name="J. Clin. Microbiol.">
        <title>Comparative phenotypic and genotypic analysis of Edwardsiella spp. isolates from different hosts and geographic origins, with an emphasis on isolates formerly classified as E. tarda and an evaluation of diagnostic methods.</title>
        <authorList>
            <person name="Reichley S.R."/>
            <person name="Ware C."/>
            <person name="Steadman J."/>
            <person name="Gaunt P.S."/>
            <person name="Garcia J.C."/>
            <person name="LaFrentz B.R."/>
            <person name="Thachil A."/>
            <person name="Waldbieser G.C."/>
            <person name="Stine C.B."/>
            <person name="Bujan N."/>
            <person name="Arias C.R."/>
            <person name="Loch T."/>
            <person name="Welch T.J."/>
            <person name="Cipriano R.C."/>
            <person name="Greenway T.E."/>
            <person name="Khoo L.H."/>
            <person name="Wise D.J."/>
            <person name="Lawrence M.L."/>
            <person name="Griffin M.J."/>
        </authorList>
    </citation>
    <scope>NUCLEOTIDE SEQUENCE</scope>
    <source>
        <strain evidence="1">9.1</strain>
        <plasmid evidence="1">p9.1_1</plasmid>
    </source>
</reference>
<evidence type="ECO:0000313" key="1">
    <source>
        <dbReference type="EMBL" id="AWH59637.1"/>
    </source>
</evidence>
<geneLocation type="plasmid" evidence="1">
    <name>p9.1_1</name>
</geneLocation>